<dbReference type="PANTHER" id="PTHR30627">
    <property type="entry name" value="PEPTIDOGLYCAN D,D-TRANSPEPTIDASE"/>
    <property type="match status" value="1"/>
</dbReference>
<dbReference type="InterPro" id="IPR012338">
    <property type="entry name" value="Beta-lactam/transpept-like"/>
</dbReference>
<evidence type="ECO:0000259" key="1">
    <source>
        <dbReference type="Pfam" id="PF00905"/>
    </source>
</evidence>
<protein>
    <submittedName>
        <fullName evidence="2">Penicillin-binding protein 4B</fullName>
    </submittedName>
</protein>
<dbReference type="GO" id="GO:0071555">
    <property type="term" value="P:cell wall organization"/>
    <property type="evidence" value="ECO:0007669"/>
    <property type="project" value="TreeGrafter"/>
</dbReference>
<dbReference type="EMBL" id="AVPG01000001">
    <property type="protein sequence ID" value="KGX88959.1"/>
    <property type="molecule type" value="Genomic_DNA"/>
</dbReference>
<comment type="caution">
    <text evidence="2">The sequence shown here is derived from an EMBL/GenBank/DDBJ whole genome shotgun (WGS) entry which is preliminary data.</text>
</comment>
<dbReference type="OrthoDB" id="2985542at2"/>
<dbReference type="PANTHER" id="PTHR30627:SF24">
    <property type="entry name" value="PENICILLIN-BINDING PROTEIN 4B"/>
    <property type="match status" value="1"/>
</dbReference>
<proteinExistence type="predicted"/>
<gene>
    <name evidence="2" type="ORF">N784_01080</name>
</gene>
<evidence type="ECO:0000313" key="3">
    <source>
        <dbReference type="Proteomes" id="UP000030401"/>
    </source>
</evidence>
<dbReference type="eggNOG" id="COG0768">
    <property type="taxonomic scope" value="Bacteria"/>
</dbReference>
<dbReference type="SUPFAM" id="SSF56601">
    <property type="entry name" value="beta-lactamase/transpeptidase-like"/>
    <property type="match status" value="1"/>
</dbReference>
<organism evidence="2 3">
    <name type="scientific">Pontibacillus litoralis JSM 072002</name>
    <dbReference type="NCBI Taxonomy" id="1385512"/>
    <lineage>
        <taxon>Bacteria</taxon>
        <taxon>Bacillati</taxon>
        <taxon>Bacillota</taxon>
        <taxon>Bacilli</taxon>
        <taxon>Bacillales</taxon>
        <taxon>Bacillaceae</taxon>
        <taxon>Pontibacillus</taxon>
    </lineage>
</organism>
<dbReference type="AlphaFoldDB" id="A0A0A5GA94"/>
<dbReference type="SUPFAM" id="SSF56519">
    <property type="entry name" value="Penicillin binding protein dimerisation domain"/>
    <property type="match status" value="1"/>
</dbReference>
<dbReference type="GO" id="GO:0005886">
    <property type="term" value="C:plasma membrane"/>
    <property type="evidence" value="ECO:0007669"/>
    <property type="project" value="TreeGrafter"/>
</dbReference>
<sequence>MHPLRVKVVALVIAVCFIVLLLRLSAIQLWFTESFGKDEVNLLEESVAQRTQQLTIHNGRGGFSDRHDQQLTKPTQYDIVLFPFLKDMNVPMNEIAQQFPISTSQLIQTIQLAQEPFYMSDLIHEPVSEEVYTTFVEKNIPGIYPVERKLDVDPKIAAHFLGLVRDTDNQGNNQGISGLEAAFEPFLQADSEEQLLYHVDAKGGPLYGLQVKYQGMEDPYYPVQIKTTIHTPIQQMAEEVIRKHSIHKGGLVLLDVQNRDVLAMVSKPNINDDDPYDQQQTGDEATIHNYMLKATMPGSVFKTVIAAAALEHTSLNTKQMFDCNIGVNGRKPSRKLGTLTFTESFAQSCNHTFVQLAQQMMEQDSEVLDYYVEKLGLDHTVGWQGDVFHLQDFQQFPEEEPSTIWADESHKQDTNLIAHTAIGQQDVQVTPLAVANMMATIASDGMKKEVRGVTSIVYKNGTPMYEFPEQQQSTSRISGYTAKQLQKLLYEVTEHPKGTGKALKGLQVAGKTGTAEDERAEMDYHWFAGFFPYDNPQYAMVVLDLQSDTADSLFQVYKEMVHYLYDQ</sequence>
<name>A0A0A5GA94_9BACI</name>
<keyword evidence="3" id="KW-1185">Reference proteome</keyword>
<dbReference type="STRING" id="1385512.N784_01080"/>
<dbReference type="Proteomes" id="UP000030401">
    <property type="component" value="Unassembled WGS sequence"/>
</dbReference>
<reference evidence="2 3" key="1">
    <citation type="submission" date="2013-08" db="EMBL/GenBank/DDBJ databases">
        <authorList>
            <person name="Huang J."/>
            <person name="Wang G."/>
        </authorList>
    </citation>
    <scope>NUCLEOTIDE SEQUENCE [LARGE SCALE GENOMIC DNA]</scope>
    <source>
        <strain evidence="2 3">JSM 072002</strain>
    </source>
</reference>
<dbReference type="InterPro" id="IPR050515">
    <property type="entry name" value="Beta-lactam/transpept"/>
</dbReference>
<dbReference type="Gene3D" id="3.90.1310.10">
    <property type="entry name" value="Penicillin-binding protein 2a (Domain 2)"/>
    <property type="match status" value="1"/>
</dbReference>
<accession>A0A0A5GA94</accession>
<dbReference type="InterPro" id="IPR001460">
    <property type="entry name" value="PCN-bd_Tpept"/>
</dbReference>
<dbReference type="Pfam" id="PF00905">
    <property type="entry name" value="Transpeptidase"/>
    <property type="match status" value="1"/>
</dbReference>
<evidence type="ECO:0000313" key="2">
    <source>
        <dbReference type="EMBL" id="KGX88959.1"/>
    </source>
</evidence>
<feature type="domain" description="Penicillin-binding protein transpeptidase" evidence="1">
    <location>
        <begin position="249"/>
        <end position="544"/>
    </location>
</feature>
<dbReference type="GO" id="GO:0071972">
    <property type="term" value="F:peptidoglycan L,D-transpeptidase activity"/>
    <property type="evidence" value="ECO:0007669"/>
    <property type="project" value="TreeGrafter"/>
</dbReference>
<dbReference type="Gene3D" id="3.40.710.10">
    <property type="entry name" value="DD-peptidase/beta-lactamase superfamily"/>
    <property type="match status" value="1"/>
</dbReference>
<dbReference type="RefSeq" id="WP_036831103.1">
    <property type="nucleotide sequence ID" value="NZ_AVPG01000001.1"/>
</dbReference>
<dbReference type="GO" id="GO:0008658">
    <property type="term" value="F:penicillin binding"/>
    <property type="evidence" value="ECO:0007669"/>
    <property type="project" value="InterPro"/>
</dbReference>
<dbReference type="InterPro" id="IPR036138">
    <property type="entry name" value="PBP_dimer_sf"/>
</dbReference>